<keyword evidence="1" id="KW-0812">Transmembrane</keyword>
<keyword evidence="1" id="KW-0472">Membrane</keyword>
<dbReference type="Proteomes" id="UP001316803">
    <property type="component" value="Unassembled WGS sequence"/>
</dbReference>
<evidence type="ECO:0000256" key="1">
    <source>
        <dbReference type="SAM" id="Phobius"/>
    </source>
</evidence>
<protein>
    <submittedName>
        <fullName evidence="2">Uncharacterized protein</fullName>
    </submittedName>
</protein>
<name>A0AAN8EEJ8_9EURO</name>
<keyword evidence="1" id="KW-1133">Transmembrane helix</keyword>
<feature type="transmembrane region" description="Helical" evidence="1">
    <location>
        <begin position="269"/>
        <end position="289"/>
    </location>
</feature>
<dbReference type="AlphaFoldDB" id="A0AAN8EEJ8"/>
<proteinExistence type="predicted"/>
<gene>
    <name evidence="2" type="ORF">OHC33_005073</name>
</gene>
<reference evidence="2 3" key="1">
    <citation type="submission" date="2022-12" db="EMBL/GenBank/DDBJ databases">
        <title>Genomic features and morphological characterization of a novel Knufia sp. strain isolated from spacecraft assembly facility.</title>
        <authorList>
            <person name="Teixeira M."/>
            <person name="Chander A.M."/>
            <person name="Stajich J.E."/>
            <person name="Venkateswaran K."/>
        </authorList>
    </citation>
    <scope>NUCLEOTIDE SEQUENCE [LARGE SCALE GENOMIC DNA]</scope>
    <source>
        <strain evidence="2 3">FJI-L2-BK-P2</strain>
    </source>
</reference>
<organism evidence="2 3">
    <name type="scientific">Knufia fluminis</name>
    <dbReference type="NCBI Taxonomy" id="191047"/>
    <lineage>
        <taxon>Eukaryota</taxon>
        <taxon>Fungi</taxon>
        <taxon>Dikarya</taxon>
        <taxon>Ascomycota</taxon>
        <taxon>Pezizomycotina</taxon>
        <taxon>Eurotiomycetes</taxon>
        <taxon>Chaetothyriomycetidae</taxon>
        <taxon>Chaetothyriales</taxon>
        <taxon>Trichomeriaceae</taxon>
        <taxon>Knufia</taxon>
    </lineage>
</organism>
<sequence>MSAFDSNITLDGPLIWSVGSTVERDNAYTESMNRYMRSFYLSTPPSLNVSDVTNFSGCGIYFYNVTAALQVGEDFTEYASFSCDTVLSSACQKDLMQQASDEVQLLVDPETYLDYTCGSIATRLSQSSVPESCILTGQQPTWGFTTGSGMLTSQLPTNTYTNDLVTDIAGRGFTFGSVRSPSDRGCNVTDSSAVNTLYAEAKYVSLPPGSEESKAFQNGTTPILTMFFNRPNQAQSAPFLPEPEIHLSCLKTIPTEEQQKTVNSGVGRIVAPFSSVFALLVVAALMLTAL</sequence>
<dbReference type="EMBL" id="JAKLMC020000010">
    <property type="protein sequence ID" value="KAK5953804.1"/>
    <property type="molecule type" value="Genomic_DNA"/>
</dbReference>
<keyword evidence="3" id="KW-1185">Reference proteome</keyword>
<comment type="caution">
    <text evidence="2">The sequence shown here is derived from an EMBL/GenBank/DDBJ whole genome shotgun (WGS) entry which is preliminary data.</text>
</comment>
<accession>A0AAN8EEJ8</accession>
<evidence type="ECO:0000313" key="2">
    <source>
        <dbReference type="EMBL" id="KAK5953804.1"/>
    </source>
</evidence>
<evidence type="ECO:0000313" key="3">
    <source>
        <dbReference type="Proteomes" id="UP001316803"/>
    </source>
</evidence>